<dbReference type="InterPro" id="IPR002549">
    <property type="entry name" value="AI-2E-like"/>
</dbReference>
<evidence type="ECO:0000256" key="4">
    <source>
        <dbReference type="ARBA" id="ARBA00022475"/>
    </source>
</evidence>
<dbReference type="PANTHER" id="PTHR21716:SF53">
    <property type="entry name" value="PERMEASE PERM-RELATED"/>
    <property type="match status" value="1"/>
</dbReference>
<evidence type="ECO:0000313" key="10">
    <source>
        <dbReference type="EMBL" id="USQ79331.1"/>
    </source>
</evidence>
<feature type="transmembrane region" description="Helical" evidence="9">
    <location>
        <begin position="244"/>
        <end position="265"/>
    </location>
</feature>
<feature type="transmembrane region" description="Helical" evidence="9">
    <location>
        <begin position="436"/>
        <end position="461"/>
    </location>
</feature>
<evidence type="ECO:0000256" key="2">
    <source>
        <dbReference type="ARBA" id="ARBA00009773"/>
    </source>
</evidence>
<keyword evidence="3" id="KW-0813">Transport</keyword>
<evidence type="ECO:0000256" key="7">
    <source>
        <dbReference type="ARBA" id="ARBA00023136"/>
    </source>
</evidence>
<feature type="region of interest" description="Disordered" evidence="8">
    <location>
        <begin position="1"/>
        <end position="41"/>
    </location>
</feature>
<dbReference type="EMBL" id="CP099489">
    <property type="protein sequence ID" value="USQ79331.1"/>
    <property type="molecule type" value="Genomic_DNA"/>
</dbReference>
<feature type="transmembrane region" description="Helical" evidence="9">
    <location>
        <begin position="408"/>
        <end position="430"/>
    </location>
</feature>
<keyword evidence="4" id="KW-1003">Cell membrane</keyword>
<evidence type="ECO:0000256" key="5">
    <source>
        <dbReference type="ARBA" id="ARBA00022692"/>
    </source>
</evidence>
<feature type="transmembrane region" description="Helical" evidence="9">
    <location>
        <begin position="497"/>
        <end position="515"/>
    </location>
</feature>
<evidence type="ECO:0000256" key="6">
    <source>
        <dbReference type="ARBA" id="ARBA00022989"/>
    </source>
</evidence>
<feature type="region of interest" description="Disordered" evidence="8">
    <location>
        <begin position="71"/>
        <end position="170"/>
    </location>
</feature>
<dbReference type="Proteomes" id="UP001056455">
    <property type="component" value="Chromosome"/>
</dbReference>
<keyword evidence="7 9" id="KW-0472">Membrane</keyword>
<gene>
    <name evidence="10" type="ORF">NF556_17225</name>
</gene>
<evidence type="ECO:0000256" key="8">
    <source>
        <dbReference type="SAM" id="MobiDB-lite"/>
    </source>
</evidence>
<feature type="compositionally biased region" description="Low complexity" evidence="8">
    <location>
        <begin position="124"/>
        <end position="169"/>
    </location>
</feature>
<name>A0ABY4YRE1_9MICO</name>
<dbReference type="RefSeq" id="WP_252592327.1">
    <property type="nucleotide sequence ID" value="NZ_CP099489.1"/>
</dbReference>
<sequence length="526" mass="55294">MSEGEATSGLGGAGRRRLRLPRLGRGARGDGGGVRGRGREAVETWRRYRETQLTELAESNRLQREMIERRHTTVPPQTTVAPATSPQATLPGLAEHDRPGSDTAGAGTAVTDPTGAHNRGAGTTGPHTSGPHTSGPHTSGPHTTGPGEGAATTAAAGTGPSAPVAGAGPSEEPIVERRREMMMVTSPFMFGFFGALGVLVAWWLAQNVSQLSSVITFVVIAIFLTLALNPIVESLTHRGLNRPAGVFTVFVGLILVLGLFTWLVVPTIVSETSTLIERAPRYVEDLGNQEWVTRLDAEYDVSTRLEAEFENRLQDSTFISTIFGGVLGAAGALAGGLIGAFTALVLTLYFLAALPTVKDAAYKIVPLSRRARVIGLAEEIMRRVGGYALGQVAVATINGTCSWIMMQLLGVPYAIVLAVVVGILGLIPLVGATIGAVIVALVALSQGWVVALVVCIYYLIYQQFENYVIVPRIMARTVSVPGAVTVVAVLAGGTLMGVLGALVAIPVAAGMLLIYNEVVVPRQNRL</sequence>
<feature type="transmembrane region" description="Helical" evidence="9">
    <location>
        <begin position="318"/>
        <end position="351"/>
    </location>
</feature>
<keyword evidence="11" id="KW-1185">Reference proteome</keyword>
<dbReference type="Pfam" id="PF01594">
    <property type="entry name" value="AI-2E_transport"/>
    <property type="match status" value="1"/>
</dbReference>
<feature type="compositionally biased region" description="Low complexity" evidence="8">
    <location>
        <begin position="73"/>
        <end position="89"/>
    </location>
</feature>
<reference evidence="10" key="1">
    <citation type="submission" date="2022-06" db="EMBL/GenBank/DDBJ databases">
        <title>Ornithinimicrobium HY1793.</title>
        <authorList>
            <person name="Huang Y."/>
        </authorList>
    </citation>
    <scope>NUCLEOTIDE SEQUENCE</scope>
    <source>
        <strain evidence="10">HY1793</strain>
    </source>
</reference>
<organism evidence="10 11">
    <name type="scientific">Ornithinimicrobium faecis</name>
    <dbReference type="NCBI Taxonomy" id="2934158"/>
    <lineage>
        <taxon>Bacteria</taxon>
        <taxon>Bacillati</taxon>
        <taxon>Actinomycetota</taxon>
        <taxon>Actinomycetes</taxon>
        <taxon>Micrococcales</taxon>
        <taxon>Ornithinimicrobiaceae</taxon>
        <taxon>Ornithinimicrobium</taxon>
    </lineage>
</organism>
<dbReference type="PANTHER" id="PTHR21716">
    <property type="entry name" value="TRANSMEMBRANE PROTEIN"/>
    <property type="match status" value="1"/>
</dbReference>
<protein>
    <submittedName>
        <fullName evidence="10">AI-2E family transporter</fullName>
    </submittedName>
</protein>
<keyword evidence="5 9" id="KW-0812">Transmembrane</keyword>
<feature type="transmembrane region" description="Helical" evidence="9">
    <location>
        <begin position="211"/>
        <end position="232"/>
    </location>
</feature>
<evidence type="ECO:0000313" key="11">
    <source>
        <dbReference type="Proteomes" id="UP001056455"/>
    </source>
</evidence>
<evidence type="ECO:0000256" key="1">
    <source>
        <dbReference type="ARBA" id="ARBA00004651"/>
    </source>
</evidence>
<evidence type="ECO:0000256" key="9">
    <source>
        <dbReference type="SAM" id="Phobius"/>
    </source>
</evidence>
<comment type="similarity">
    <text evidence="2">Belongs to the autoinducer-2 exporter (AI-2E) (TC 2.A.86) family.</text>
</comment>
<proteinExistence type="inferred from homology"/>
<keyword evidence="6 9" id="KW-1133">Transmembrane helix</keyword>
<evidence type="ECO:0000256" key="3">
    <source>
        <dbReference type="ARBA" id="ARBA00022448"/>
    </source>
</evidence>
<feature type="transmembrane region" description="Helical" evidence="9">
    <location>
        <begin position="187"/>
        <end position="205"/>
    </location>
</feature>
<accession>A0ABY4YRE1</accession>
<comment type="subcellular location">
    <subcellularLocation>
        <location evidence="1">Cell membrane</location>
        <topology evidence="1">Multi-pass membrane protein</topology>
    </subcellularLocation>
</comment>